<keyword evidence="3" id="KW-1185">Reference proteome</keyword>
<dbReference type="InterPro" id="IPR013424">
    <property type="entry name" value="Ice-binding_C"/>
</dbReference>
<dbReference type="EMBL" id="AAOA02000002">
    <property type="protein sequence ID" value="EAQ97508.2"/>
    <property type="molecule type" value="Genomic_DNA"/>
</dbReference>
<evidence type="ECO:0000313" key="2">
    <source>
        <dbReference type="EMBL" id="EAQ97508.2"/>
    </source>
</evidence>
<dbReference type="HOGENOM" id="CLU_1213384_0_0_6"/>
<evidence type="ECO:0000313" key="3">
    <source>
        <dbReference type="Proteomes" id="UP000019205"/>
    </source>
</evidence>
<dbReference type="InterPro" id="IPR017756">
    <property type="entry name" value="TM_Gly-Cys-Arg_CS"/>
</dbReference>
<accession>A4A8W6</accession>
<comment type="caution">
    <text evidence="2">The sequence shown here is derived from an EMBL/GenBank/DDBJ whole genome shotgun (WGS) entry which is preliminary data.</text>
</comment>
<dbReference type="RefSeq" id="WP_023659785.1">
    <property type="nucleotide sequence ID" value="NZ_CM002299.1"/>
</dbReference>
<dbReference type="OrthoDB" id="6388934at2"/>
<dbReference type="AlphaFoldDB" id="A4A8W6"/>
<protein>
    <submittedName>
        <fullName evidence="2">PEP-CTERM protein sorting domain protein</fullName>
    </submittedName>
</protein>
<dbReference type="eggNOG" id="ENOG5033TI5">
    <property type="taxonomic scope" value="Bacteria"/>
</dbReference>
<evidence type="ECO:0000256" key="1">
    <source>
        <dbReference type="SAM" id="SignalP"/>
    </source>
</evidence>
<gene>
    <name evidence="2" type="ORF">KT71_04345</name>
</gene>
<organism evidence="2 3">
    <name type="scientific">Congregibacter litoralis KT71</name>
    <dbReference type="NCBI Taxonomy" id="314285"/>
    <lineage>
        <taxon>Bacteria</taxon>
        <taxon>Pseudomonadati</taxon>
        <taxon>Pseudomonadota</taxon>
        <taxon>Gammaproteobacteria</taxon>
        <taxon>Cellvibrionales</taxon>
        <taxon>Halieaceae</taxon>
        <taxon>Congregibacter</taxon>
    </lineage>
</organism>
<feature type="signal peptide" evidence="1">
    <location>
        <begin position="1"/>
        <end position="21"/>
    </location>
</feature>
<sequence length="223" mass="24391">MRYTQLVAGLTIAAFSGLANAGLVIDSINVQMVSTEYSARDLGGDNGDRYDAALDAFNSSEGEVCSKDLEAFEGISYRKTCNGTREDYGALYTINGSLSGSVEFEFGLDWGLGGFILADYEDAPIDYYNTDIWWSKNWNNSDVLSYEFSDVGSFSLTLLGFEGCCDGINSARYRTFETSQTARTTGQTSTEWQTLRVNAVPVPGSLPLMAVGALLLLRRRQQS</sequence>
<proteinExistence type="predicted"/>
<reference evidence="2 3" key="1">
    <citation type="journal article" date="2007" name="Proc. Natl. Acad. Sci. U.S.A.">
        <title>Characterization of a marine gammaproteobacterium capable of aerobic anoxygenic photosynthesis.</title>
        <authorList>
            <person name="Fuchs B.M."/>
            <person name="Spring S."/>
            <person name="Teeling H."/>
            <person name="Quast C."/>
            <person name="Wulf J."/>
            <person name="Schattenhofer M."/>
            <person name="Yan S."/>
            <person name="Ferriera S."/>
            <person name="Johnson J."/>
            <person name="Glockner F.O."/>
            <person name="Amann R."/>
        </authorList>
    </citation>
    <scope>NUCLEOTIDE SEQUENCE [LARGE SCALE GENOMIC DNA]</scope>
    <source>
        <strain evidence="2">KT71</strain>
    </source>
</reference>
<feature type="chain" id="PRO_5002664474" evidence="1">
    <location>
        <begin position="22"/>
        <end position="223"/>
    </location>
</feature>
<dbReference type="NCBIfam" id="TIGR03382">
    <property type="entry name" value="GC_trans_RRR"/>
    <property type="match status" value="1"/>
</dbReference>
<dbReference type="NCBIfam" id="TIGR02595">
    <property type="entry name" value="PEP_CTERM"/>
    <property type="match status" value="1"/>
</dbReference>
<name>A4A8W6_9GAMM</name>
<dbReference type="Proteomes" id="UP000019205">
    <property type="component" value="Chromosome"/>
</dbReference>
<reference evidence="2 3" key="2">
    <citation type="journal article" date="2009" name="PLoS ONE">
        <title>The photosynthetic apparatus and its regulation in the aerobic gammaproteobacterium Congregibacter litoralis gen. nov., sp. nov.</title>
        <authorList>
            <person name="Spring S."/>
            <person name="Lunsdorf H."/>
            <person name="Fuchs B.M."/>
            <person name="Tindall B.J."/>
        </authorList>
    </citation>
    <scope>NUCLEOTIDE SEQUENCE [LARGE SCALE GENOMIC DNA]</scope>
    <source>
        <strain evidence="2">KT71</strain>
    </source>
</reference>
<keyword evidence="1" id="KW-0732">Signal</keyword>